<dbReference type="AlphaFoldDB" id="A0A858RN94"/>
<evidence type="ECO:0000256" key="3">
    <source>
        <dbReference type="ARBA" id="ARBA00023180"/>
    </source>
</evidence>
<dbReference type="Pfam" id="PF01839">
    <property type="entry name" value="FG-GAP"/>
    <property type="match status" value="3"/>
</dbReference>
<dbReference type="PRINTS" id="PR01185">
    <property type="entry name" value="INTEGRINA"/>
</dbReference>
<dbReference type="GO" id="GO:0005178">
    <property type="term" value="F:integrin binding"/>
    <property type="evidence" value="ECO:0007669"/>
    <property type="project" value="TreeGrafter"/>
</dbReference>
<dbReference type="GO" id="GO:0007229">
    <property type="term" value="P:integrin-mediated signaling pathway"/>
    <property type="evidence" value="ECO:0007669"/>
    <property type="project" value="TreeGrafter"/>
</dbReference>
<feature type="signal peptide" evidence="4">
    <location>
        <begin position="1"/>
        <end position="30"/>
    </location>
</feature>
<feature type="chain" id="PRO_5032975527" description="FG-GAP repeat protein" evidence="4">
    <location>
        <begin position="31"/>
        <end position="534"/>
    </location>
</feature>
<sequence>MKTTPLTHTPTRNCLRSILLLTSLSLPLHSAELQFTLSPTADNRQLGTSYASVGDIDGDEVADIAVADPSWKSGINLGSGIVYLLSGADGTMIRAYQGDSMGSQYFGLSLATFDANADGVLDLAVGSPGYTGTPGYGTGAVRVYSGADGALLFFSTGTVASQYGSAIANAGDQNGDGREDIYVGAPMANSNRGAVYVLSGFDGSILRTVNSPVTFGSFGATLAALGDVDADGLKDVAVGSPALRNGTVGNAGKVSILRSSDSTFPVEIQGTAVYNRLGQTLASAADADGDGQPDLLIGSYSGGIALLVSGANLTTIRDLTIPGHPAYQQVNVGGTVDYDEDGVADIMIGSPALNAAVSPAAGGSRIVSGADGSTLFEMLATSPDTGLGVSQSPLPGYGFAIGENGLIDAATGGSGFAYIHYIEPKVEEPQVIDTDGDGILDDVDAVTQSIMDATVSILGVNSSVENRVDSTGTTLADRFAALGTLTDYRRPSLYLAAATRLIADLYSKQLVSKKEATRLLASSAVGIVLGSCRR</sequence>
<name>A0A858RN94_9BACT</name>
<dbReference type="GO" id="GO:0007160">
    <property type="term" value="P:cell-matrix adhesion"/>
    <property type="evidence" value="ECO:0007669"/>
    <property type="project" value="TreeGrafter"/>
</dbReference>
<keyword evidence="2" id="KW-0677">Repeat</keyword>
<dbReference type="InterPro" id="IPR028994">
    <property type="entry name" value="Integrin_alpha_N"/>
</dbReference>
<dbReference type="GO" id="GO:0033627">
    <property type="term" value="P:cell adhesion mediated by integrin"/>
    <property type="evidence" value="ECO:0007669"/>
    <property type="project" value="TreeGrafter"/>
</dbReference>
<dbReference type="GO" id="GO:0008305">
    <property type="term" value="C:integrin complex"/>
    <property type="evidence" value="ECO:0007669"/>
    <property type="project" value="InterPro"/>
</dbReference>
<reference evidence="5 6" key="1">
    <citation type="submission" date="2020-04" db="EMBL/GenBank/DDBJ databases">
        <title>Luteolibacter sp. G-1-1-1 isolated from soil.</title>
        <authorList>
            <person name="Dahal R.H."/>
        </authorList>
    </citation>
    <scope>NUCLEOTIDE SEQUENCE [LARGE SCALE GENOMIC DNA]</scope>
    <source>
        <strain evidence="5 6">G-1-1-1</strain>
    </source>
</reference>
<dbReference type="GO" id="GO:0009897">
    <property type="term" value="C:external side of plasma membrane"/>
    <property type="evidence" value="ECO:0007669"/>
    <property type="project" value="TreeGrafter"/>
</dbReference>
<dbReference type="InterPro" id="IPR013519">
    <property type="entry name" value="Int_alpha_beta-p"/>
</dbReference>
<evidence type="ECO:0008006" key="7">
    <source>
        <dbReference type="Google" id="ProtNLM"/>
    </source>
</evidence>
<dbReference type="KEGG" id="luo:HHL09_17125"/>
<dbReference type="GO" id="GO:0098609">
    <property type="term" value="P:cell-cell adhesion"/>
    <property type="evidence" value="ECO:0007669"/>
    <property type="project" value="TreeGrafter"/>
</dbReference>
<evidence type="ECO:0000313" key="6">
    <source>
        <dbReference type="Proteomes" id="UP000501812"/>
    </source>
</evidence>
<dbReference type="SUPFAM" id="SSF69318">
    <property type="entry name" value="Integrin alpha N-terminal domain"/>
    <property type="match status" value="2"/>
</dbReference>
<evidence type="ECO:0000256" key="2">
    <source>
        <dbReference type="ARBA" id="ARBA00022737"/>
    </source>
</evidence>
<dbReference type="Proteomes" id="UP000501812">
    <property type="component" value="Chromosome"/>
</dbReference>
<gene>
    <name evidence="5" type="ORF">HHL09_17125</name>
</gene>
<accession>A0A858RN94</accession>
<dbReference type="InterPro" id="IPR000413">
    <property type="entry name" value="Integrin_alpha"/>
</dbReference>
<dbReference type="PANTHER" id="PTHR23220">
    <property type="entry name" value="INTEGRIN ALPHA"/>
    <property type="match status" value="1"/>
</dbReference>
<dbReference type="SMART" id="SM00191">
    <property type="entry name" value="Int_alpha"/>
    <property type="match status" value="5"/>
</dbReference>
<dbReference type="RefSeq" id="WP_169455833.1">
    <property type="nucleotide sequence ID" value="NZ_CP051774.1"/>
</dbReference>
<dbReference type="InterPro" id="IPR013517">
    <property type="entry name" value="FG-GAP"/>
</dbReference>
<keyword evidence="6" id="KW-1185">Reference proteome</keyword>
<dbReference type="PANTHER" id="PTHR23220:SF122">
    <property type="entry name" value="INTEGRIN ALPHA-PS1"/>
    <property type="match status" value="1"/>
</dbReference>
<keyword evidence="3" id="KW-0325">Glycoprotein</keyword>
<protein>
    <recommendedName>
        <fullName evidence="7">FG-GAP repeat protein</fullName>
    </recommendedName>
</protein>
<evidence type="ECO:0000256" key="1">
    <source>
        <dbReference type="ARBA" id="ARBA00022729"/>
    </source>
</evidence>
<dbReference type="Gene3D" id="2.130.10.130">
    <property type="entry name" value="Integrin alpha, N-terminal"/>
    <property type="match status" value="2"/>
</dbReference>
<dbReference type="PROSITE" id="PS51470">
    <property type="entry name" value="FG_GAP"/>
    <property type="match status" value="2"/>
</dbReference>
<evidence type="ECO:0000256" key="4">
    <source>
        <dbReference type="SAM" id="SignalP"/>
    </source>
</evidence>
<evidence type="ECO:0000313" key="5">
    <source>
        <dbReference type="EMBL" id="QJE97433.1"/>
    </source>
</evidence>
<organism evidence="5 6">
    <name type="scientific">Luteolibacter luteus</name>
    <dbReference type="NCBI Taxonomy" id="2728835"/>
    <lineage>
        <taxon>Bacteria</taxon>
        <taxon>Pseudomonadati</taxon>
        <taxon>Verrucomicrobiota</taxon>
        <taxon>Verrucomicrobiia</taxon>
        <taxon>Verrucomicrobiales</taxon>
        <taxon>Verrucomicrobiaceae</taxon>
        <taxon>Luteolibacter</taxon>
    </lineage>
</organism>
<keyword evidence="1 4" id="KW-0732">Signal</keyword>
<dbReference type="EMBL" id="CP051774">
    <property type="protein sequence ID" value="QJE97433.1"/>
    <property type="molecule type" value="Genomic_DNA"/>
</dbReference>
<proteinExistence type="predicted"/>